<proteinExistence type="inferred from homology"/>
<feature type="transmembrane region" description="Helical" evidence="8">
    <location>
        <begin position="78"/>
        <end position="102"/>
    </location>
</feature>
<sequence length="109" mass="10878">MTGAGLLAAAAAGSGVLPAVVDVVVGALLVLMAASLLVATWRVVRGPTDADRVLAVDLGFVVVVVSVVLLAVRLRQPALLDLVLVATLVGFLSTVVLARLVAGRGRGAS</sequence>
<keyword evidence="5 8" id="KW-0812">Transmembrane</keyword>
<comment type="caution">
    <text evidence="9">The sequence shown here is derived from an EMBL/GenBank/DDBJ whole genome shotgun (WGS) entry which is preliminary data.</text>
</comment>
<dbReference type="RefSeq" id="WP_199720159.1">
    <property type="nucleotide sequence ID" value="NZ_RJKN01000005.1"/>
</dbReference>
<comment type="similarity">
    <text evidence="2">Belongs to the CPA3 antiporters (TC 2.A.63) subunit F family.</text>
</comment>
<evidence type="ECO:0000256" key="2">
    <source>
        <dbReference type="ARBA" id="ARBA00009212"/>
    </source>
</evidence>
<protein>
    <submittedName>
        <fullName evidence="9">Multicomponent Na+:H+ antiporter subunit F</fullName>
    </submittedName>
</protein>
<dbReference type="Proteomes" id="UP000276232">
    <property type="component" value="Unassembled WGS sequence"/>
</dbReference>
<evidence type="ECO:0000256" key="6">
    <source>
        <dbReference type="ARBA" id="ARBA00022989"/>
    </source>
</evidence>
<keyword evidence="7 8" id="KW-0472">Membrane</keyword>
<organism evidence="9 10">
    <name type="scientific">Pseudokineococcus lusitanus</name>
    <dbReference type="NCBI Taxonomy" id="763993"/>
    <lineage>
        <taxon>Bacteria</taxon>
        <taxon>Bacillati</taxon>
        <taxon>Actinomycetota</taxon>
        <taxon>Actinomycetes</taxon>
        <taxon>Kineosporiales</taxon>
        <taxon>Kineosporiaceae</taxon>
        <taxon>Pseudokineococcus</taxon>
    </lineage>
</organism>
<name>A0A3N1HK85_9ACTN</name>
<evidence type="ECO:0000256" key="4">
    <source>
        <dbReference type="ARBA" id="ARBA00022475"/>
    </source>
</evidence>
<evidence type="ECO:0000256" key="8">
    <source>
        <dbReference type="SAM" id="Phobius"/>
    </source>
</evidence>
<feature type="transmembrane region" description="Helical" evidence="8">
    <location>
        <begin position="28"/>
        <end position="44"/>
    </location>
</feature>
<dbReference type="PANTHER" id="PTHR34702">
    <property type="entry name" value="NA(+)/H(+) ANTIPORTER SUBUNIT F1"/>
    <property type="match status" value="1"/>
</dbReference>
<keyword evidence="10" id="KW-1185">Reference proteome</keyword>
<accession>A0A3N1HK85</accession>
<dbReference type="GO" id="GO:0015385">
    <property type="term" value="F:sodium:proton antiporter activity"/>
    <property type="evidence" value="ECO:0007669"/>
    <property type="project" value="TreeGrafter"/>
</dbReference>
<dbReference type="AlphaFoldDB" id="A0A3N1HK85"/>
<keyword evidence="6 8" id="KW-1133">Transmembrane helix</keyword>
<evidence type="ECO:0000256" key="5">
    <source>
        <dbReference type="ARBA" id="ARBA00022692"/>
    </source>
</evidence>
<keyword evidence="4" id="KW-1003">Cell membrane</keyword>
<evidence type="ECO:0000256" key="7">
    <source>
        <dbReference type="ARBA" id="ARBA00023136"/>
    </source>
</evidence>
<comment type="subcellular location">
    <subcellularLocation>
        <location evidence="1">Cell membrane</location>
        <topology evidence="1">Multi-pass membrane protein</topology>
    </subcellularLocation>
</comment>
<dbReference type="InterPro" id="IPR007208">
    <property type="entry name" value="MrpF/PhaF-like"/>
</dbReference>
<dbReference type="InParanoid" id="A0A3N1HK85"/>
<gene>
    <name evidence="9" type="ORF">EDC03_2148</name>
</gene>
<evidence type="ECO:0000313" key="9">
    <source>
        <dbReference type="EMBL" id="ROP42861.1"/>
    </source>
</evidence>
<feature type="transmembrane region" description="Helical" evidence="8">
    <location>
        <begin position="53"/>
        <end position="72"/>
    </location>
</feature>
<evidence type="ECO:0000256" key="3">
    <source>
        <dbReference type="ARBA" id="ARBA00022448"/>
    </source>
</evidence>
<reference evidence="9 10" key="1">
    <citation type="journal article" date="2015" name="Stand. Genomic Sci.">
        <title>Genomic Encyclopedia of Bacterial and Archaeal Type Strains, Phase III: the genomes of soil and plant-associated and newly described type strains.</title>
        <authorList>
            <person name="Whitman W.B."/>
            <person name="Woyke T."/>
            <person name="Klenk H.P."/>
            <person name="Zhou Y."/>
            <person name="Lilburn T.G."/>
            <person name="Beck B.J."/>
            <person name="De Vos P."/>
            <person name="Vandamme P."/>
            <person name="Eisen J.A."/>
            <person name="Garrity G."/>
            <person name="Hugenholtz P."/>
            <person name="Kyrpides N.C."/>
        </authorList>
    </citation>
    <scope>NUCLEOTIDE SEQUENCE [LARGE SCALE GENOMIC DNA]</scope>
    <source>
        <strain evidence="9 10">CECT 7306</strain>
    </source>
</reference>
<dbReference type="Pfam" id="PF04066">
    <property type="entry name" value="MrpF_PhaF"/>
    <property type="match status" value="1"/>
</dbReference>
<evidence type="ECO:0000313" key="10">
    <source>
        <dbReference type="Proteomes" id="UP000276232"/>
    </source>
</evidence>
<dbReference type="GO" id="GO:0005886">
    <property type="term" value="C:plasma membrane"/>
    <property type="evidence" value="ECO:0007669"/>
    <property type="project" value="UniProtKB-SubCell"/>
</dbReference>
<dbReference type="EMBL" id="RJKN01000005">
    <property type="protein sequence ID" value="ROP42861.1"/>
    <property type="molecule type" value="Genomic_DNA"/>
</dbReference>
<keyword evidence="3" id="KW-0813">Transport</keyword>
<evidence type="ECO:0000256" key="1">
    <source>
        <dbReference type="ARBA" id="ARBA00004651"/>
    </source>
</evidence>
<dbReference type="PANTHER" id="PTHR34702:SF1">
    <property type="entry name" value="NA(+)_H(+) ANTIPORTER SUBUNIT F"/>
    <property type="match status" value="1"/>
</dbReference>